<protein>
    <submittedName>
        <fullName evidence="1">Uncharacterized protein</fullName>
    </submittedName>
</protein>
<gene>
    <name evidence="1" type="ORF">FB473_002684</name>
</gene>
<comment type="caution">
    <text evidence="1">The sequence shown here is derived from an EMBL/GenBank/DDBJ whole genome shotgun (WGS) entry which is preliminary data.</text>
</comment>
<evidence type="ECO:0000313" key="1">
    <source>
        <dbReference type="EMBL" id="NIH58039.1"/>
    </source>
</evidence>
<organism evidence="1 2">
    <name type="scientific">Brooklawnia cerclae</name>
    <dbReference type="NCBI Taxonomy" id="349934"/>
    <lineage>
        <taxon>Bacteria</taxon>
        <taxon>Bacillati</taxon>
        <taxon>Actinomycetota</taxon>
        <taxon>Actinomycetes</taxon>
        <taxon>Propionibacteriales</taxon>
        <taxon>Propionibacteriaceae</taxon>
        <taxon>Brooklawnia</taxon>
    </lineage>
</organism>
<evidence type="ECO:0000313" key="2">
    <source>
        <dbReference type="Proteomes" id="UP000749311"/>
    </source>
</evidence>
<dbReference type="Proteomes" id="UP000749311">
    <property type="component" value="Unassembled WGS sequence"/>
</dbReference>
<dbReference type="EMBL" id="JAAMOZ010000001">
    <property type="protein sequence ID" value="NIH58039.1"/>
    <property type="molecule type" value="Genomic_DNA"/>
</dbReference>
<proteinExistence type="predicted"/>
<accession>A0ABX0SI07</accession>
<name>A0ABX0SI07_9ACTN</name>
<keyword evidence="2" id="KW-1185">Reference proteome</keyword>
<sequence>MTPLERLVYDIGWRLQHWAGLRVERRKHAHGRA</sequence>
<reference evidence="1 2" key="1">
    <citation type="submission" date="2020-02" db="EMBL/GenBank/DDBJ databases">
        <title>Sequencing the genomes of 1000 actinobacteria strains.</title>
        <authorList>
            <person name="Klenk H.-P."/>
        </authorList>
    </citation>
    <scope>NUCLEOTIDE SEQUENCE [LARGE SCALE GENOMIC DNA]</scope>
    <source>
        <strain evidence="1 2">DSM 19609</strain>
    </source>
</reference>